<sequence>MSLQSILPTSEITDELAVDTGKFANQTEPNIIKLTHGEKYLTSSWYRGSGEIAHKKDGRSFEVTANFTLTSEVKVVEGVFKPENEILANIYNSLGRCVAVIDQTVNELYGEQVRKYFDAHEIPLEMMAFRAWEVDKTPETVHRILGYLGKDGCDVSRSEPVLIIGGGVLSDVAGLACALQHRRTPYVMVGTTVVAAIDAGPSPRTCTNGKQFKNSIGAYHPPVLTLVDRSFFRTLATGHIRNGIAEIIKMAITDDAVLFELLEKYGSRLIETHFATLGENQDLAEIADDIIYRALFSYMKHEGTNMFETYQDRPHGYGHTWSPRFEPAVKMMHGHAVTTGMAFGATLAVEMNWLKSEDRDRIIALCQSLGLTVYHPILEDMDLMIEGQKNMRRKRGDGGLWAPVPRGGIGACDYIQEVPPELLETAVAAHKAVCSTLPNHGAGIEMYLSDLGLE</sequence>
<dbReference type="Pfam" id="PF24621">
    <property type="entry name" value="DHQS_C"/>
    <property type="match status" value="1"/>
</dbReference>
<organism evidence="8 9">
    <name type="scientific">Aphanizomenon flos-aquae LD13</name>
    <dbReference type="NCBI Taxonomy" id="1710894"/>
    <lineage>
        <taxon>Bacteria</taxon>
        <taxon>Bacillati</taxon>
        <taxon>Cyanobacteriota</taxon>
        <taxon>Cyanophyceae</taxon>
        <taxon>Nostocales</taxon>
        <taxon>Aphanizomenonaceae</taxon>
        <taxon>Aphanizomenon</taxon>
    </lineage>
</organism>
<keyword evidence="5" id="KW-0456">Lyase</keyword>
<accession>A0A1B7VZR1</accession>
<dbReference type="PANTHER" id="PTHR43622">
    <property type="entry name" value="3-DEHYDROQUINATE SYNTHASE"/>
    <property type="match status" value="1"/>
</dbReference>
<keyword evidence="4" id="KW-0520">NAD</keyword>
<dbReference type="Proteomes" id="UP000092382">
    <property type="component" value="Unassembled WGS sequence"/>
</dbReference>
<evidence type="ECO:0000256" key="2">
    <source>
        <dbReference type="ARBA" id="ARBA00022723"/>
    </source>
</evidence>
<dbReference type="STRING" id="1803587.GCA_001593825_01277"/>
<dbReference type="AlphaFoldDB" id="A0A1B7VZR1"/>
<name>A0A1B7VZR1_APHFL</name>
<keyword evidence="2" id="KW-0479">Metal-binding</keyword>
<dbReference type="CDD" id="cd08199">
    <property type="entry name" value="EEVS"/>
    <property type="match status" value="1"/>
</dbReference>
<dbReference type="PANTHER" id="PTHR43622:SF3">
    <property type="entry name" value="2-EPI-5-EPI-VALIOLONE SYNTHASE"/>
    <property type="match status" value="1"/>
</dbReference>
<dbReference type="GO" id="GO:0046872">
    <property type="term" value="F:metal ion binding"/>
    <property type="evidence" value="ECO:0007669"/>
    <property type="project" value="UniProtKB-KW"/>
</dbReference>
<dbReference type="SUPFAM" id="SSF56796">
    <property type="entry name" value="Dehydroquinate synthase-like"/>
    <property type="match status" value="1"/>
</dbReference>
<dbReference type="InterPro" id="IPR050071">
    <property type="entry name" value="Dehydroquinate_synthase"/>
</dbReference>
<dbReference type="EMBL" id="LJOY01000010">
    <property type="protein sequence ID" value="OBQ26504.1"/>
    <property type="molecule type" value="Genomic_DNA"/>
</dbReference>
<proteinExistence type="predicted"/>
<evidence type="ECO:0000256" key="1">
    <source>
        <dbReference type="ARBA" id="ARBA00001911"/>
    </source>
</evidence>
<evidence type="ECO:0000256" key="4">
    <source>
        <dbReference type="ARBA" id="ARBA00023027"/>
    </source>
</evidence>
<evidence type="ECO:0000313" key="8">
    <source>
        <dbReference type="EMBL" id="OBQ26504.1"/>
    </source>
</evidence>
<evidence type="ECO:0000256" key="3">
    <source>
        <dbReference type="ARBA" id="ARBA00022741"/>
    </source>
</evidence>
<dbReference type="GO" id="GO:0000166">
    <property type="term" value="F:nucleotide binding"/>
    <property type="evidence" value="ECO:0007669"/>
    <property type="project" value="UniProtKB-KW"/>
</dbReference>
<reference evidence="8 9" key="1">
    <citation type="submission" date="2015-09" db="EMBL/GenBank/DDBJ databases">
        <title>Whole genome shotgun sequence assembly of Aphanizomenon flos-aquae UKL13.</title>
        <authorList>
            <person name="Driscoll C."/>
        </authorList>
    </citation>
    <scope>NUCLEOTIDE SEQUENCE [LARGE SCALE GENOMIC DNA]</scope>
    <source>
        <strain evidence="8">MDT13</strain>
    </source>
</reference>
<protein>
    <submittedName>
        <fullName evidence="8">3-dehydroquinate synthase</fullName>
    </submittedName>
</protein>
<dbReference type="Pfam" id="PF01761">
    <property type="entry name" value="DHQ_synthase"/>
    <property type="match status" value="1"/>
</dbReference>
<dbReference type="InterPro" id="IPR035872">
    <property type="entry name" value="EEVS-like"/>
</dbReference>
<dbReference type="InterPro" id="IPR030960">
    <property type="entry name" value="DHQS/DOIS_N"/>
</dbReference>
<dbReference type="PATRIC" id="fig|1710894.3.peg.1548"/>
<dbReference type="InterPro" id="IPR056179">
    <property type="entry name" value="DHQS_C"/>
</dbReference>
<dbReference type="GO" id="GO:0017000">
    <property type="term" value="P:antibiotic biosynthetic process"/>
    <property type="evidence" value="ECO:0007669"/>
    <property type="project" value="InterPro"/>
</dbReference>
<evidence type="ECO:0000259" key="6">
    <source>
        <dbReference type="Pfam" id="PF01761"/>
    </source>
</evidence>
<keyword evidence="3" id="KW-0547">Nucleotide-binding</keyword>
<dbReference type="Gene3D" id="3.40.50.1970">
    <property type="match status" value="1"/>
</dbReference>
<evidence type="ECO:0000256" key="5">
    <source>
        <dbReference type="ARBA" id="ARBA00023239"/>
    </source>
</evidence>
<evidence type="ECO:0000313" key="9">
    <source>
        <dbReference type="Proteomes" id="UP000092382"/>
    </source>
</evidence>
<dbReference type="Gene3D" id="1.20.1090.10">
    <property type="entry name" value="Dehydroquinate synthase-like - alpha domain"/>
    <property type="match status" value="1"/>
</dbReference>
<feature type="domain" description="3-dehydroquinate synthase N-terminal" evidence="6">
    <location>
        <begin position="129"/>
        <end position="240"/>
    </location>
</feature>
<gene>
    <name evidence="8" type="ORF">AN481_04545</name>
</gene>
<feature type="domain" description="3-dehydroquinate synthase C-terminal" evidence="7">
    <location>
        <begin position="243"/>
        <end position="376"/>
    </location>
</feature>
<comment type="caution">
    <text evidence="8">The sequence shown here is derived from an EMBL/GenBank/DDBJ whole genome shotgun (WGS) entry which is preliminary data.</text>
</comment>
<dbReference type="GO" id="GO:0003856">
    <property type="term" value="F:3-dehydroquinate synthase activity"/>
    <property type="evidence" value="ECO:0007669"/>
    <property type="project" value="TreeGrafter"/>
</dbReference>
<comment type="cofactor">
    <cofactor evidence="1">
        <name>NAD(+)</name>
        <dbReference type="ChEBI" id="CHEBI:57540"/>
    </cofactor>
</comment>
<evidence type="ECO:0000259" key="7">
    <source>
        <dbReference type="Pfam" id="PF24621"/>
    </source>
</evidence>